<dbReference type="GO" id="GO:0000502">
    <property type="term" value="C:proteasome complex"/>
    <property type="evidence" value="ECO:0007669"/>
    <property type="project" value="UniProtKB-KW"/>
</dbReference>
<dbReference type="Proteomes" id="UP001150925">
    <property type="component" value="Unassembled WGS sequence"/>
</dbReference>
<keyword evidence="1" id="KW-0647">Proteasome</keyword>
<dbReference type="AlphaFoldDB" id="A0A9W8E4X9"/>
<dbReference type="OrthoDB" id="268763at2759"/>
<proteinExistence type="predicted"/>
<reference evidence="1" key="1">
    <citation type="submission" date="2022-07" db="EMBL/GenBank/DDBJ databases">
        <title>Phylogenomic reconstructions and comparative analyses of Kickxellomycotina fungi.</title>
        <authorList>
            <person name="Reynolds N.K."/>
            <person name="Stajich J.E."/>
            <person name="Barry K."/>
            <person name="Grigoriev I.V."/>
            <person name="Crous P."/>
            <person name="Smith M.E."/>
        </authorList>
    </citation>
    <scope>NUCLEOTIDE SEQUENCE</scope>
    <source>
        <strain evidence="1">RSA 1196</strain>
    </source>
</reference>
<evidence type="ECO:0000313" key="2">
    <source>
        <dbReference type="Proteomes" id="UP001150925"/>
    </source>
</evidence>
<evidence type="ECO:0000313" key="1">
    <source>
        <dbReference type="EMBL" id="KAJ1957976.1"/>
    </source>
</evidence>
<organism evidence="1 2">
    <name type="scientific">Dispira parvispora</name>
    <dbReference type="NCBI Taxonomy" id="1520584"/>
    <lineage>
        <taxon>Eukaryota</taxon>
        <taxon>Fungi</taxon>
        <taxon>Fungi incertae sedis</taxon>
        <taxon>Zoopagomycota</taxon>
        <taxon>Kickxellomycotina</taxon>
        <taxon>Dimargaritomycetes</taxon>
        <taxon>Dimargaritales</taxon>
        <taxon>Dimargaritaceae</taxon>
        <taxon>Dispira</taxon>
    </lineage>
</organism>
<name>A0A9W8E4X9_9FUNG</name>
<feature type="non-terminal residue" evidence="1">
    <location>
        <position position="52"/>
    </location>
</feature>
<sequence length="52" mass="5897">MDDERLLKMEKDYQAEVDTLLPTAETLAKSGRLQEALGQLMTLEKQTRNASD</sequence>
<keyword evidence="2" id="KW-1185">Reference proteome</keyword>
<protein>
    <submittedName>
        <fullName evidence="1">Proteasome regulatory particle subunit</fullName>
    </submittedName>
</protein>
<comment type="caution">
    <text evidence="1">The sequence shown here is derived from an EMBL/GenBank/DDBJ whole genome shotgun (WGS) entry which is preliminary data.</text>
</comment>
<dbReference type="EMBL" id="JANBPY010001857">
    <property type="protein sequence ID" value="KAJ1957976.1"/>
    <property type="molecule type" value="Genomic_DNA"/>
</dbReference>
<gene>
    <name evidence="1" type="primary">RPN5_2</name>
    <name evidence="1" type="ORF">IWQ62_004979</name>
</gene>
<accession>A0A9W8E4X9</accession>